<dbReference type="PANTHER" id="PTHR37422:SF17">
    <property type="entry name" value="O-ANTIGEN LIGASE"/>
    <property type="match status" value="1"/>
</dbReference>
<evidence type="ECO:0008006" key="4">
    <source>
        <dbReference type="Google" id="ProtNLM"/>
    </source>
</evidence>
<gene>
    <name evidence="2" type="ORF">DW206_19790</name>
</gene>
<accession>A0A414WUE8</accession>
<evidence type="ECO:0000313" key="3">
    <source>
        <dbReference type="Proteomes" id="UP000283329"/>
    </source>
</evidence>
<sequence length="407" mass="46186">MSIKCDSKLLVKPLFFLVIVDTINGFFLNKGMESSIGIIFKAFILSVAFKILCSSPRFKGLLFFTVIYIPAFLLLVILNTDSQIVPTINHLLKFVNVVFIYYAAVVVFKSESIQEKDIQVIFYINSIVLLLNIYSGLLGVGYYAYGEGWGCKGFMYAHNEMSGMQAVLYGVSYYFIYNRYVTKKIILLVVNLLFLIAALLVTTKAGILLVLTSLILVPFVHMKYGIFRSFLKMSKIKLIVLLSIICVVSYCGYALLEYSGAIDRWTYFFDKDGVNAIYSSRDTFWEEERVEWEEGNIVVKLFGMGGARTVEMDQADTLLNYGIVGLIIVYSFYFSLIVKAFRYREKSQYAKFVFGMDIFILAASCFAGHLLFSGLMGIPFALMNALIFSPKMQAASNMENRYCNCRN</sequence>
<organism evidence="2 3">
    <name type="scientific">Bacteroides ovatus</name>
    <dbReference type="NCBI Taxonomy" id="28116"/>
    <lineage>
        <taxon>Bacteria</taxon>
        <taxon>Pseudomonadati</taxon>
        <taxon>Bacteroidota</taxon>
        <taxon>Bacteroidia</taxon>
        <taxon>Bacteroidales</taxon>
        <taxon>Bacteroidaceae</taxon>
        <taxon>Bacteroides</taxon>
    </lineage>
</organism>
<feature type="transmembrane region" description="Helical" evidence="1">
    <location>
        <begin position="238"/>
        <end position="256"/>
    </location>
</feature>
<dbReference type="PANTHER" id="PTHR37422">
    <property type="entry name" value="TEICHURONIC ACID BIOSYNTHESIS PROTEIN TUAE"/>
    <property type="match status" value="1"/>
</dbReference>
<dbReference type="InterPro" id="IPR051533">
    <property type="entry name" value="WaaL-like"/>
</dbReference>
<feature type="transmembrane region" description="Helical" evidence="1">
    <location>
        <begin position="90"/>
        <end position="108"/>
    </location>
</feature>
<feature type="transmembrane region" description="Helical" evidence="1">
    <location>
        <begin position="34"/>
        <end position="53"/>
    </location>
</feature>
<dbReference type="RefSeq" id="WP_004296621.1">
    <property type="nucleotide sequence ID" value="NZ_JBCNYY010000024.1"/>
</dbReference>
<feature type="transmembrane region" description="Helical" evidence="1">
    <location>
        <begin position="358"/>
        <end position="382"/>
    </location>
</feature>
<dbReference type="AlphaFoldDB" id="A0A414WUE8"/>
<dbReference type="KEGG" id="boa:Bovatus_01375"/>
<reference evidence="2 3" key="1">
    <citation type="submission" date="2018-08" db="EMBL/GenBank/DDBJ databases">
        <title>A genome reference for cultivated species of the human gut microbiota.</title>
        <authorList>
            <person name="Zou Y."/>
            <person name="Xue W."/>
            <person name="Luo G."/>
        </authorList>
    </citation>
    <scope>NUCLEOTIDE SEQUENCE [LARGE SCALE GENOMIC DNA]</scope>
    <source>
        <strain evidence="2 3">AM17-48</strain>
    </source>
</reference>
<protein>
    <recommendedName>
        <fullName evidence="4">O-antigen ligase family protein</fullName>
    </recommendedName>
</protein>
<keyword evidence="1" id="KW-0812">Transmembrane</keyword>
<feature type="transmembrane region" description="Helical" evidence="1">
    <location>
        <begin position="156"/>
        <end position="176"/>
    </location>
</feature>
<feature type="transmembrane region" description="Helical" evidence="1">
    <location>
        <begin position="120"/>
        <end position="144"/>
    </location>
</feature>
<evidence type="ECO:0000313" key="2">
    <source>
        <dbReference type="EMBL" id="RHH41965.1"/>
    </source>
</evidence>
<name>A0A414WUE8_BACOV</name>
<dbReference type="EMBL" id="QRJR01000025">
    <property type="protein sequence ID" value="RHH41965.1"/>
    <property type="molecule type" value="Genomic_DNA"/>
</dbReference>
<feature type="transmembrane region" description="Helical" evidence="1">
    <location>
        <begin position="185"/>
        <end position="201"/>
    </location>
</feature>
<feature type="transmembrane region" description="Helical" evidence="1">
    <location>
        <begin position="60"/>
        <end position="78"/>
    </location>
</feature>
<dbReference type="Proteomes" id="UP000283329">
    <property type="component" value="Unassembled WGS sequence"/>
</dbReference>
<proteinExistence type="predicted"/>
<evidence type="ECO:0000256" key="1">
    <source>
        <dbReference type="SAM" id="Phobius"/>
    </source>
</evidence>
<comment type="caution">
    <text evidence="2">The sequence shown here is derived from an EMBL/GenBank/DDBJ whole genome shotgun (WGS) entry which is preliminary data.</text>
</comment>
<feature type="transmembrane region" description="Helical" evidence="1">
    <location>
        <begin position="207"/>
        <end position="226"/>
    </location>
</feature>
<keyword evidence="1" id="KW-0472">Membrane</keyword>
<keyword evidence="1" id="KW-1133">Transmembrane helix</keyword>
<feature type="transmembrane region" description="Helical" evidence="1">
    <location>
        <begin position="318"/>
        <end position="338"/>
    </location>
</feature>
<feature type="transmembrane region" description="Helical" evidence="1">
    <location>
        <begin position="9"/>
        <end position="28"/>
    </location>
</feature>